<comment type="caution">
    <text evidence="2">The sequence shown here is derived from an EMBL/GenBank/DDBJ whole genome shotgun (WGS) entry which is preliminary data.</text>
</comment>
<evidence type="ECO:0000313" key="2">
    <source>
        <dbReference type="EMBL" id="KAG8191477.1"/>
    </source>
</evidence>
<dbReference type="PANTHER" id="PTHR28670">
    <property type="entry name" value="UV-STIMULATED SCAFFOLD PROTEIN A"/>
    <property type="match status" value="1"/>
</dbReference>
<protein>
    <recommendedName>
        <fullName evidence="4">VHS domain-containing protein</fullName>
    </recommendedName>
</protein>
<name>A0AAV6V5S6_9ARAC</name>
<dbReference type="GO" id="GO:0009411">
    <property type="term" value="P:response to UV"/>
    <property type="evidence" value="ECO:0007669"/>
    <property type="project" value="InterPro"/>
</dbReference>
<dbReference type="GO" id="GO:0005694">
    <property type="term" value="C:chromosome"/>
    <property type="evidence" value="ECO:0007669"/>
    <property type="project" value="TreeGrafter"/>
</dbReference>
<dbReference type="EMBL" id="JAFNEN010000159">
    <property type="protein sequence ID" value="KAG8191477.1"/>
    <property type="molecule type" value="Genomic_DNA"/>
</dbReference>
<sequence length="444" mass="51219">MEQNKEAKILEFIDSLTTTGKKTLDEGQVKGLIELLKKEKDLMNYAYYALMTQLRKDHAEIRYSALLTIHEIFMRSNKFRTMLEKDLSEFFELVVETNLDRPLPKPWPRAKDLKIKALELIKLWASAHGRQHFRLQDGLEYLKYCKKVDFNDMEARSVAQREQIQRIEEKKEKILNEKVLKIRSEMKEMTTEISNTVVQMESCFELLIPSATNDLFSSEDFETEIEELTTSSPNDSTFGDTLRDHGIYDLKKSITIEVKDNSQAVVKTNEDNLPIIENLNDLYKEMINRFLPMVTTWLKTLTKGNNCIDDLKKAIDLKQMIESVFKKYKDLKLKSNVPSLDTDDDDEDDFVEVKDKEGYEAEVKNTKVNKPSSQPSCSKVQTVAEKAYMWNFKHPEDNAKDPTSALSTLSKRIGNTATDESLPWVSKFAKATVNDSCDDLNNGL</sequence>
<dbReference type="PANTHER" id="PTHR28670:SF1">
    <property type="entry name" value="UV-STIMULATED SCAFFOLD PROTEIN A"/>
    <property type="match status" value="1"/>
</dbReference>
<dbReference type="Proteomes" id="UP000827092">
    <property type="component" value="Unassembled WGS sequence"/>
</dbReference>
<reference evidence="2 3" key="1">
    <citation type="journal article" date="2022" name="Nat. Ecol. Evol.">
        <title>A masculinizing supergene underlies an exaggerated male reproductive morph in a spider.</title>
        <authorList>
            <person name="Hendrickx F."/>
            <person name="De Corte Z."/>
            <person name="Sonet G."/>
            <person name="Van Belleghem S.M."/>
            <person name="Kostlbacher S."/>
            <person name="Vangestel C."/>
        </authorList>
    </citation>
    <scope>NUCLEOTIDE SEQUENCE [LARGE SCALE GENOMIC DNA]</scope>
    <source>
        <strain evidence="2">W744_W776</strain>
    </source>
</reference>
<dbReference type="InterPro" id="IPR049408">
    <property type="entry name" value="UVSSA_N_a-solenoid_rpt"/>
</dbReference>
<keyword evidence="3" id="KW-1185">Reference proteome</keyword>
<evidence type="ECO:0000313" key="3">
    <source>
        <dbReference type="Proteomes" id="UP000827092"/>
    </source>
</evidence>
<evidence type="ECO:0008006" key="4">
    <source>
        <dbReference type="Google" id="ProtNLM"/>
    </source>
</evidence>
<proteinExistence type="predicted"/>
<gene>
    <name evidence="2" type="ORF">JTE90_020726</name>
</gene>
<keyword evidence="1" id="KW-0175">Coiled coil</keyword>
<dbReference type="GO" id="GO:0006283">
    <property type="term" value="P:transcription-coupled nucleotide-excision repair"/>
    <property type="evidence" value="ECO:0007669"/>
    <property type="project" value="TreeGrafter"/>
</dbReference>
<accession>A0AAV6V5S6</accession>
<dbReference type="GO" id="GO:0000993">
    <property type="term" value="F:RNA polymerase II complex binding"/>
    <property type="evidence" value="ECO:0007669"/>
    <property type="project" value="TreeGrafter"/>
</dbReference>
<organism evidence="2 3">
    <name type="scientific">Oedothorax gibbosus</name>
    <dbReference type="NCBI Taxonomy" id="931172"/>
    <lineage>
        <taxon>Eukaryota</taxon>
        <taxon>Metazoa</taxon>
        <taxon>Ecdysozoa</taxon>
        <taxon>Arthropoda</taxon>
        <taxon>Chelicerata</taxon>
        <taxon>Arachnida</taxon>
        <taxon>Araneae</taxon>
        <taxon>Araneomorphae</taxon>
        <taxon>Entelegynae</taxon>
        <taxon>Araneoidea</taxon>
        <taxon>Linyphiidae</taxon>
        <taxon>Erigoninae</taxon>
        <taxon>Oedothorax</taxon>
    </lineage>
</organism>
<dbReference type="InterPro" id="IPR018610">
    <property type="entry name" value="UVSSA"/>
</dbReference>
<evidence type="ECO:0000256" key="1">
    <source>
        <dbReference type="SAM" id="Coils"/>
    </source>
</evidence>
<dbReference type="Pfam" id="PF20867">
    <property type="entry name" value="UVSSA_N"/>
    <property type="match status" value="1"/>
</dbReference>
<dbReference type="AlphaFoldDB" id="A0AAV6V5S6"/>
<feature type="coiled-coil region" evidence="1">
    <location>
        <begin position="150"/>
        <end position="177"/>
    </location>
</feature>